<dbReference type="KEGG" id="ncv:NCAV_0720"/>
<keyword evidence="1" id="KW-0472">Membrane</keyword>
<feature type="transmembrane region" description="Helical" evidence="1">
    <location>
        <begin position="277"/>
        <end position="298"/>
    </location>
</feature>
<dbReference type="InterPro" id="IPR039376">
    <property type="entry name" value="Ferritin_CCC1_N"/>
</dbReference>
<gene>
    <name evidence="3" type="ORF">NCAV_0720</name>
</gene>
<dbReference type="RefSeq" id="WP_103287319.1">
    <property type="nucleotide sequence ID" value="NZ_LT981265.1"/>
</dbReference>
<dbReference type="GO" id="GO:0016491">
    <property type="term" value="F:oxidoreductase activity"/>
    <property type="evidence" value="ECO:0007669"/>
    <property type="project" value="InterPro"/>
</dbReference>
<dbReference type="Pfam" id="PF02915">
    <property type="entry name" value="Rubrerythrin"/>
    <property type="match status" value="1"/>
</dbReference>
<dbReference type="EMBL" id="LT981265">
    <property type="protein sequence ID" value="SPC33901.1"/>
    <property type="molecule type" value="Genomic_DNA"/>
</dbReference>
<dbReference type="GO" id="GO:0046872">
    <property type="term" value="F:metal ion binding"/>
    <property type="evidence" value="ECO:0007669"/>
    <property type="project" value="InterPro"/>
</dbReference>
<evidence type="ECO:0000313" key="4">
    <source>
        <dbReference type="Proteomes" id="UP000236248"/>
    </source>
</evidence>
<dbReference type="Proteomes" id="UP000236248">
    <property type="component" value="Chromosome NCAV"/>
</dbReference>
<feature type="transmembrane region" description="Helical" evidence="1">
    <location>
        <begin position="214"/>
        <end position="236"/>
    </location>
</feature>
<dbReference type="InterPro" id="IPR003251">
    <property type="entry name" value="Rr_diiron-bd_dom"/>
</dbReference>
<feature type="transmembrane region" description="Helical" evidence="1">
    <location>
        <begin position="242"/>
        <end position="265"/>
    </location>
</feature>
<sequence>MSNDNNNNDRFVEVAGYACRDEYTDYYIYNALASSSVIPKALKGRLALMAEQEYRHYEFWKRYTDSIIVVKEPKIKVLMMKFLALIMGITFVVRMLERHESSVIEGYKGLLHIMKDEDDRRMLEGIIDEEEKHESSLVENISEGRVKYLGFTVLGLSDALIEIAGIHAGTLGVYTDTFKAGLAGLIAGVAASIAMASAAYNQAKQTEGVKASSAATYTGIAYVVTALLLALPYFIVHDILEALLISLMISIAILAYIALYSHVLFNRNFFRELGETTGIIFGATIALYAFGELIRIYFNLQLD</sequence>
<dbReference type="AlphaFoldDB" id="A0A2K5AQH0"/>
<feature type="transmembrane region" description="Helical" evidence="1">
    <location>
        <begin position="180"/>
        <end position="202"/>
    </location>
</feature>
<dbReference type="CDD" id="cd01044">
    <property type="entry name" value="Ferritin_CCC1_N"/>
    <property type="match status" value="1"/>
</dbReference>
<dbReference type="InterPro" id="IPR009078">
    <property type="entry name" value="Ferritin-like_SF"/>
</dbReference>
<dbReference type="SUPFAM" id="SSF47240">
    <property type="entry name" value="Ferritin-like"/>
    <property type="match status" value="1"/>
</dbReference>
<feature type="domain" description="Rubrerythrin diiron-binding" evidence="2">
    <location>
        <begin position="16"/>
        <end position="137"/>
    </location>
</feature>
<organism evidence="3 4">
    <name type="scientific">Candidatus Nitrosocaldus cavascurensis</name>
    <dbReference type="NCBI Taxonomy" id="2058097"/>
    <lineage>
        <taxon>Archaea</taxon>
        <taxon>Nitrososphaerota</taxon>
        <taxon>Nitrososphaeria</taxon>
        <taxon>Candidatus Nitrosocaldales</taxon>
        <taxon>Candidatus Nitrosocaldaceae</taxon>
        <taxon>Candidatus Nitrosocaldus</taxon>
    </lineage>
</organism>
<feature type="transmembrane region" description="Helical" evidence="1">
    <location>
        <begin position="148"/>
        <end position="168"/>
    </location>
</feature>
<keyword evidence="4" id="KW-1185">Reference proteome</keyword>
<dbReference type="Gene3D" id="1.20.1260.10">
    <property type="match status" value="1"/>
</dbReference>
<accession>A0A2K5AQH0</accession>
<proteinExistence type="predicted"/>
<evidence type="ECO:0000256" key="1">
    <source>
        <dbReference type="SAM" id="Phobius"/>
    </source>
</evidence>
<dbReference type="InterPro" id="IPR012347">
    <property type="entry name" value="Ferritin-like"/>
</dbReference>
<protein>
    <submittedName>
        <fullName evidence="3">Vacuolar iron transporter family protein</fullName>
    </submittedName>
</protein>
<keyword evidence="1" id="KW-1133">Transmembrane helix</keyword>
<dbReference type="GeneID" id="41594784"/>
<name>A0A2K5AQH0_9ARCH</name>
<feature type="transmembrane region" description="Helical" evidence="1">
    <location>
        <begin position="78"/>
        <end position="96"/>
    </location>
</feature>
<evidence type="ECO:0000259" key="2">
    <source>
        <dbReference type="Pfam" id="PF02915"/>
    </source>
</evidence>
<reference evidence="4" key="1">
    <citation type="submission" date="2018-01" db="EMBL/GenBank/DDBJ databases">
        <authorList>
            <person name="Kerou L M."/>
        </authorList>
    </citation>
    <scope>NUCLEOTIDE SEQUENCE [LARGE SCALE GENOMIC DNA]</scope>
    <source>
        <strain evidence="4">SCU2</strain>
    </source>
</reference>
<evidence type="ECO:0000313" key="3">
    <source>
        <dbReference type="EMBL" id="SPC33901.1"/>
    </source>
</evidence>
<keyword evidence="1" id="KW-0812">Transmembrane</keyword>